<evidence type="ECO:0000313" key="8">
    <source>
        <dbReference type="Proteomes" id="UP000255024"/>
    </source>
</evidence>
<dbReference type="EMBL" id="UGQL01000001">
    <property type="protein sequence ID" value="STZ27113.1"/>
    <property type="molecule type" value="Genomic_DNA"/>
</dbReference>
<accession>A0A378RJ87</accession>
<keyword evidence="4" id="KW-0862">Zinc</keyword>
<keyword evidence="2" id="KW-0479">Metal-binding</keyword>
<evidence type="ECO:0000313" key="6">
    <source>
        <dbReference type="EMBL" id="QQU01388.1"/>
    </source>
</evidence>
<reference evidence="6 9" key="2">
    <citation type="submission" date="2021-01" db="EMBL/GenBank/DDBJ databases">
        <title>FDA dAtabase for Regulatory Grade micrObial Sequences (FDA-ARGOS): Supporting development and validation of Infectious Disease Dx tests.</title>
        <authorList>
            <person name="Sproer C."/>
            <person name="Gronow S."/>
            <person name="Severitt S."/>
            <person name="Schroder I."/>
            <person name="Tallon L."/>
            <person name="Sadzewicz L."/>
            <person name="Zhao X."/>
            <person name="Boylan J."/>
            <person name="Ott S."/>
            <person name="Bowen H."/>
            <person name="Vavikolanu K."/>
            <person name="Mehta A."/>
            <person name="Aluvathingal J."/>
            <person name="Nadendla S."/>
            <person name="Lowell S."/>
            <person name="Myers T."/>
            <person name="Yan Y."/>
            <person name="Sichtig H."/>
        </authorList>
    </citation>
    <scope>NUCLEOTIDE SEQUENCE [LARGE SCALE GENOMIC DNA]</scope>
    <source>
        <strain evidence="6 9">FDAARGOS_1131</strain>
    </source>
</reference>
<organism evidence="7 8">
    <name type="scientific">Myroides odoratus</name>
    <name type="common">Flavobacterium odoratum</name>
    <dbReference type="NCBI Taxonomy" id="256"/>
    <lineage>
        <taxon>Bacteria</taxon>
        <taxon>Pseudomonadati</taxon>
        <taxon>Bacteroidota</taxon>
        <taxon>Flavobacteriia</taxon>
        <taxon>Flavobacteriales</taxon>
        <taxon>Flavobacteriaceae</taxon>
        <taxon>Myroides</taxon>
    </lineage>
</organism>
<dbReference type="SUPFAM" id="SSF53927">
    <property type="entry name" value="Cytidine deaminase-like"/>
    <property type="match status" value="1"/>
</dbReference>
<evidence type="ECO:0000256" key="3">
    <source>
        <dbReference type="ARBA" id="ARBA00022801"/>
    </source>
</evidence>
<dbReference type="InterPro" id="IPR016193">
    <property type="entry name" value="Cytidine_deaminase-like"/>
</dbReference>
<feature type="domain" description="CMP/dCMP-type deaminase" evidence="5">
    <location>
        <begin position="26"/>
        <end position="98"/>
    </location>
</feature>
<dbReference type="Gene3D" id="3.40.140.10">
    <property type="entry name" value="Cytidine Deaminase, domain 2"/>
    <property type="match status" value="1"/>
</dbReference>
<dbReference type="PANTHER" id="PTHR11644">
    <property type="entry name" value="CYTIDINE DEAMINASE"/>
    <property type="match status" value="1"/>
</dbReference>
<proteinExistence type="inferred from homology"/>
<dbReference type="GO" id="GO:0055086">
    <property type="term" value="P:nucleobase-containing small molecule metabolic process"/>
    <property type="evidence" value="ECO:0007669"/>
    <property type="project" value="UniProtKB-ARBA"/>
</dbReference>
<dbReference type="Proteomes" id="UP000255024">
    <property type="component" value="Unassembled WGS sequence"/>
</dbReference>
<protein>
    <submittedName>
        <fullName evidence="7">Cytidine deaminase</fullName>
        <ecNumber evidence="7">3.5.4.5</ecNumber>
    </submittedName>
</protein>
<dbReference type="InterPro" id="IPR016192">
    <property type="entry name" value="APOBEC/CMP_deaminase_Zn-bd"/>
</dbReference>
<dbReference type="Proteomes" id="UP000596202">
    <property type="component" value="Chromosome"/>
</dbReference>
<name>A0A378RJ87_MYROD</name>
<dbReference type="InterPro" id="IPR002125">
    <property type="entry name" value="CMP_dCMP_dom"/>
</dbReference>
<dbReference type="GO" id="GO:0005829">
    <property type="term" value="C:cytosol"/>
    <property type="evidence" value="ECO:0007669"/>
    <property type="project" value="TreeGrafter"/>
</dbReference>
<evidence type="ECO:0000256" key="2">
    <source>
        <dbReference type="ARBA" id="ARBA00022723"/>
    </source>
</evidence>
<keyword evidence="3 7" id="KW-0378">Hydrolase</keyword>
<dbReference type="PANTHER" id="PTHR11644:SF2">
    <property type="entry name" value="CYTIDINE DEAMINASE"/>
    <property type="match status" value="1"/>
</dbReference>
<dbReference type="GeneID" id="93527295"/>
<dbReference type="EC" id="3.5.4.5" evidence="7"/>
<dbReference type="GO" id="GO:0008270">
    <property type="term" value="F:zinc ion binding"/>
    <property type="evidence" value="ECO:0007669"/>
    <property type="project" value="InterPro"/>
</dbReference>
<evidence type="ECO:0000313" key="9">
    <source>
        <dbReference type="Proteomes" id="UP000596202"/>
    </source>
</evidence>
<dbReference type="PROSITE" id="PS00903">
    <property type="entry name" value="CYT_DCMP_DEAMINASES_1"/>
    <property type="match status" value="1"/>
</dbReference>
<reference evidence="7 8" key="1">
    <citation type="submission" date="2018-06" db="EMBL/GenBank/DDBJ databases">
        <authorList>
            <consortium name="Pathogen Informatics"/>
            <person name="Doyle S."/>
        </authorList>
    </citation>
    <scope>NUCLEOTIDE SEQUENCE [LARGE SCALE GENOMIC DNA]</scope>
    <source>
        <strain evidence="7 8">NCTC11179</strain>
    </source>
</reference>
<dbReference type="OrthoDB" id="9799092at2"/>
<dbReference type="AlphaFoldDB" id="A0A378RJ87"/>
<sequence length="132" mass="14524">MEFSVLKEHALAYAKHREINNFVACGSVAAAILTAEGKVHVGISIDTACSMGFCAEHGAVAEMLKHREVRIEKVIAVTDSGTIVPPCGRCRELMSQLTQENNQTQVMINEDTIVTLESLLPADWKPHVVKHW</sequence>
<dbReference type="RefSeq" id="WP_002991874.1">
    <property type="nucleotide sequence ID" value="NZ_CP068107.1"/>
</dbReference>
<dbReference type="GO" id="GO:0004126">
    <property type="term" value="F:cytidine deaminase activity"/>
    <property type="evidence" value="ECO:0007669"/>
    <property type="project" value="UniProtKB-EC"/>
</dbReference>
<dbReference type="Pfam" id="PF00383">
    <property type="entry name" value="dCMP_cyt_deam_1"/>
    <property type="match status" value="1"/>
</dbReference>
<evidence type="ECO:0000256" key="4">
    <source>
        <dbReference type="ARBA" id="ARBA00022833"/>
    </source>
</evidence>
<keyword evidence="8" id="KW-1185">Reference proteome</keyword>
<evidence type="ECO:0000256" key="1">
    <source>
        <dbReference type="ARBA" id="ARBA00006576"/>
    </source>
</evidence>
<evidence type="ECO:0000313" key="7">
    <source>
        <dbReference type="EMBL" id="STZ27113.1"/>
    </source>
</evidence>
<dbReference type="InterPro" id="IPR050202">
    <property type="entry name" value="Cyt/Deoxycyt_deaminase"/>
</dbReference>
<evidence type="ECO:0000259" key="5">
    <source>
        <dbReference type="Pfam" id="PF00383"/>
    </source>
</evidence>
<comment type="similarity">
    <text evidence="1">Belongs to the cytidine and deoxycytidylate deaminase family.</text>
</comment>
<gene>
    <name evidence="7" type="primary">cdd_1</name>
    <name evidence="6" type="ORF">I6I88_06485</name>
    <name evidence="7" type="ORF">NCTC11179_00643</name>
</gene>
<dbReference type="GO" id="GO:0042802">
    <property type="term" value="F:identical protein binding"/>
    <property type="evidence" value="ECO:0007669"/>
    <property type="project" value="UniProtKB-ARBA"/>
</dbReference>
<dbReference type="GO" id="GO:0072527">
    <property type="term" value="P:pyrimidine-containing compound metabolic process"/>
    <property type="evidence" value="ECO:0007669"/>
    <property type="project" value="UniProtKB-ARBA"/>
</dbReference>
<dbReference type="CDD" id="cd01283">
    <property type="entry name" value="cytidine_deaminase"/>
    <property type="match status" value="1"/>
</dbReference>
<dbReference type="EMBL" id="CP068108">
    <property type="protein sequence ID" value="QQU01388.1"/>
    <property type="molecule type" value="Genomic_DNA"/>
</dbReference>